<dbReference type="RefSeq" id="WP_364587314.1">
    <property type="nucleotide sequence ID" value="NZ_JBFAQK010000002.1"/>
</dbReference>
<dbReference type="Proteomes" id="UP001552521">
    <property type="component" value="Unassembled WGS sequence"/>
</dbReference>
<proteinExistence type="predicted"/>
<protein>
    <submittedName>
        <fullName evidence="1">Uncharacterized protein</fullName>
    </submittedName>
</protein>
<evidence type="ECO:0000313" key="1">
    <source>
        <dbReference type="EMBL" id="MEV4679719.1"/>
    </source>
</evidence>
<keyword evidence="2" id="KW-1185">Reference proteome</keyword>
<comment type="caution">
    <text evidence="1">The sequence shown here is derived from an EMBL/GenBank/DDBJ whole genome shotgun (WGS) entry which is preliminary data.</text>
</comment>
<accession>A0ABV3HMC8</accession>
<sequence>MKDDGPAEAPPGTAEQLLFTVVRTDETAAPGQTTAIRLIGLLPADWACVSTVGNNEIALGIPLRSVPGTPGEIRARLETVLTDSALTGWRIRPS</sequence>
<reference evidence="1 2" key="1">
    <citation type="submission" date="2024-06" db="EMBL/GenBank/DDBJ databases">
        <title>The Natural Products Discovery Center: Release of the First 8490 Sequenced Strains for Exploring Actinobacteria Biosynthetic Diversity.</title>
        <authorList>
            <person name="Kalkreuter E."/>
            <person name="Kautsar S.A."/>
            <person name="Yang D."/>
            <person name="Bader C.D."/>
            <person name="Teijaro C.N."/>
            <person name="Fluegel L."/>
            <person name="Davis C.M."/>
            <person name="Simpson J.R."/>
            <person name="Lauterbach L."/>
            <person name="Steele A.D."/>
            <person name="Gui C."/>
            <person name="Meng S."/>
            <person name="Li G."/>
            <person name="Viehrig K."/>
            <person name="Ye F."/>
            <person name="Su P."/>
            <person name="Kiefer A.F."/>
            <person name="Nichols A."/>
            <person name="Cepeda A.J."/>
            <person name="Yan W."/>
            <person name="Fan B."/>
            <person name="Jiang Y."/>
            <person name="Adhikari A."/>
            <person name="Zheng C.-J."/>
            <person name="Schuster L."/>
            <person name="Cowan T.M."/>
            <person name="Smanski M.J."/>
            <person name="Chevrette M.G."/>
            <person name="De Carvalho L.P.S."/>
            <person name="Shen B."/>
        </authorList>
    </citation>
    <scope>NUCLEOTIDE SEQUENCE [LARGE SCALE GENOMIC DNA]</scope>
    <source>
        <strain evidence="1 2">NPDC049344</strain>
    </source>
</reference>
<gene>
    <name evidence="1" type="ORF">AB0K36_02835</name>
</gene>
<name>A0ABV3HMC8_9ACTN</name>
<dbReference type="EMBL" id="JBFAQK010000002">
    <property type="protein sequence ID" value="MEV4679719.1"/>
    <property type="molecule type" value="Genomic_DNA"/>
</dbReference>
<organism evidence="1 2">
    <name type="scientific">Streptomyces kurssanovii</name>
    <dbReference type="NCBI Taxonomy" id="67312"/>
    <lineage>
        <taxon>Bacteria</taxon>
        <taxon>Bacillati</taxon>
        <taxon>Actinomycetota</taxon>
        <taxon>Actinomycetes</taxon>
        <taxon>Kitasatosporales</taxon>
        <taxon>Streptomycetaceae</taxon>
        <taxon>Streptomyces</taxon>
    </lineage>
</organism>
<evidence type="ECO:0000313" key="2">
    <source>
        <dbReference type="Proteomes" id="UP001552521"/>
    </source>
</evidence>